<organism evidence="7 8">
    <name type="scientific">Klebsiella pneumoniae subsp. pneumoniae</name>
    <dbReference type="NCBI Taxonomy" id="72407"/>
    <lineage>
        <taxon>Bacteria</taxon>
        <taxon>Pseudomonadati</taxon>
        <taxon>Pseudomonadota</taxon>
        <taxon>Gammaproteobacteria</taxon>
        <taxon>Enterobacterales</taxon>
        <taxon>Enterobacteriaceae</taxon>
        <taxon>Klebsiella/Raoultella group</taxon>
        <taxon>Klebsiella</taxon>
        <taxon>Klebsiella pneumoniae complex</taxon>
    </lineage>
</organism>
<evidence type="ECO:0000256" key="2">
    <source>
        <dbReference type="ARBA" id="ARBA00006671"/>
    </source>
</evidence>
<dbReference type="GO" id="GO:0043709">
    <property type="term" value="P:cell adhesion involved in single-species biofilm formation"/>
    <property type="evidence" value="ECO:0007669"/>
    <property type="project" value="TreeGrafter"/>
</dbReference>
<evidence type="ECO:0000313" key="7">
    <source>
        <dbReference type="EMBL" id="QPG07784.1"/>
    </source>
</evidence>
<dbReference type="GO" id="GO:0009289">
    <property type="term" value="C:pilus"/>
    <property type="evidence" value="ECO:0007669"/>
    <property type="project" value="UniProtKB-SubCell"/>
</dbReference>
<evidence type="ECO:0000256" key="1">
    <source>
        <dbReference type="ARBA" id="ARBA00004561"/>
    </source>
</evidence>
<dbReference type="InterPro" id="IPR050263">
    <property type="entry name" value="Bact_Fimbrial_Adh_Pro"/>
</dbReference>
<dbReference type="EMBL" id="CP064820">
    <property type="protein sequence ID" value="QPG07784.1"/>
    <property type="molecule type" value="Genomic_DNA"/>
</dbReference>
<gene>
    <name evidence="7" type="ORF">IUJ34_10570</name>
</gene>
<evidence type="ECO:0000256" key="5">
    <source>
        <dbReference type="SAM" id="SignalP"/>
    </source>
</evidence>
<feature type="signal peptide" evidence="5">
    <location>
        <begin position="1"/>
        <end position="22"/>
    </location>
</feature>
<feature type="domain" description="Fimbrial-type adhesion" evidence="6">
    <location>
        <begin position="28"/>
        <end position="180"/>
    </location>
</feature>
<dbReference type="AlphaFoldDB" id="A0A7S9E1F3"/>
<dbReference type="InterPro" id="IPR000259">
    <property type="entry name" value="Adhesion_dom_fimbrial"/>
</dbReference>
<keyword evidence="3 5" id="KW-0732">Signal</keyword>
<reference evidence="7 8" key="1">
    <citation type="submission" date="2020-11" db="EMBL/GenBank/DDBJ databases">
        <title>Whole Genome sequence of MDR strain of Klebsiella pneumoniae K219 isolated from sputum.</title>
        <authorList>
            <person name="Aditi B.P."/>
            <person name="Mahalakshmi K."/>
            <person name="Naveen Kumar V."/>
        </authorList>
    </citation>
    <scope>NUCLEOTIDE SEQUENCE [LARGE SCALE GENOMIC DNA]</scope>
    <source>
        <strain evidence="7 8">K219</strain>
    </source>
</reference>
<dbReference type="PANTHER" id="PTHR33420">
    <property type="entry name" value="FIMBRIAL SUBUNIT ELFA-RELATED"/>
    <property type="match status" value="1"/>
</dbReference>
<accession>A0A7S9E1F3</accession>
<dbReference type="PANTHER" id="PTHR33420:SF3">
    <property type="entry name" value="FIMBRIAL SUBUNIT ELFA"/>
    <property type="match status" value="1"/>
</dbReference>
<evidence type="ECO:0000259" key="6">
    <source>
        <dbReference type="Pfam" id="PF00419"/>
    </source>
</evidence>
<name>A0A7S9E1F3_KLEPN</name>
<evidence type="ECO:0000313" key="8">
    <source>
        <dbReference type="Proteomes" id="UP000594592"/>
    </source>
</evidence>
<dbReference type="Gene3D" id="2.60.40.1090">
    <property type="entry name" value="Fimbrial-type adhesion domain"/>
    <property type="match status" value="1"/>
</dbReference>
<evidence type="ECO:0000256" key="4">
    <source>
        <dbReference type="ARBA" id="ARBA00023263"/>
    </source>
</evidence>
<dbReference type="Proteomes" id="UP000594592">
    <property type="component" value="Chromosome"/>
</dbReference>
<sequence>MNKRIIAALIAASGPVAFNASANDGTVNFIGDITDGACTVDVQNTGSSTGQVTLGSVPKSAFSGVGSTAGNGSGLAAITISLSGCPTTKTDAYVTFDGDYYNGLNDYLKLTGYGNTGVAKGVAIKLMDSNNNHLKLGEKSAAIPLTAGAADVAFKATYAQVEGTVDAGTANGVATLLVTYYYQCLSSR</sequence>
<protein>
    <submittedName>
        <fullName evidence="7">Fimbrial protein</fullName>
    </submittedName>
</protein>
<comment type="subcellular location">
    <subcellularLocation>
        <location evidence="1">Fimbrium</location>
    </subcellularLocation>
</comment>
<comment type="similarity">
    <text evidence="2">Belongs to the fimbrial protein family.</text>
</comment>
<dbReference type="Pfam" id="PF00419">
    <property type="entry name" value="Fimbrial"/>
    <property type="match status" value="1"/>
</dbReference>
<dbReference type="InterPro" id="IPR008966">
    <property type="entry name" value="Adhesion_dom_sf"/>
</dbReference>
<feature type="chain" id="PRO_5031062591" evidence="5">
    <location>
        <begin position="23"/>
        <end position="188"/>
    </location>
</feature>
<dbReference type="InterPro" id="IPR036937">
    <property type="entry name" value="Adhesion_dom_fimbrial_sf"/>
</dbReference>
<dbReference type="SUPFAM" id="SSF49401">
    <property type="entry name" value="Bacterial adhesins"/>
    <property type="match status" value="1"/>
</dbReference>
<evidence type="ECO:0000256" key="3">
    <source>
        <dbReference type="ARBA" id="ARBA00022729"/>
    </source>
</evidence>
<proteinExistence type="inferred from homology"/>
<keyword evidence="4" id="KW-0281">Fimbrium</keyword>